<protein>
    <recommendedName>
        <fullName evidence="2">VOC domain-containing protein</fullName>
    </recommendedName>
</protein>
<feature type="domain" description="VOC" evidence="2">
    <location>
        <begin position="170"/>
        <end position="297"/>
    </location>
</feature>
<dbReference type="InterPro" id="IPR051785">
    <property type="entry name" value="MMCE/EMCE_epimerase"/>
</dbReference>
<dbReference type="OrthoDB" id="3360610at2759"/>
<gene>
    <name evidence="3" type="ORF">AB675_8309</name>
</gene>
<evidence type="ECO:0000256" key="1">
    <source>
        <dbReference type="ARBA" id="ARBA00022723"/>
    </source>
</evidence>
<dbReference type="Proteomes" id="UP000038010">
    <property type="component" value="Unassembled WGS sequence"/>
</dbReference>
<reference evidence="3 4" key="1">
    <citation type="submission" date="2015-06" db="EMBL/GenBank/DDBJ databases">
        <title>Draft genome of the ant-associated black yeast Phialophora attae CBS 131958.</title>
        <authorList>
            <person name="Moreno L.F."/>
            <person name="Stielow B.J."/>
            <person name="de Hoog S."/>
            <person name="Vicente V.A."/>
            <person name="Weiss V.A."/>
            <person name="de Vries M."/>
            <person name="Cruz L.M."/>
            <person name="Souza E.M."/>
        </authorList>
    </citation>
    <scope>NUCLEOTIDE SEQUENCE [LARGE SCALE GENOMIC DNA]</scope>
    <source>
        <strain evidence="3 4">CBS 131958</strain>
    </source>
</reference>
<dbReference type="InterPro" id="IPR037523">
    <property type="entry name" value="VOC_core"/>
</dbReference>
<dbReference type="SUPFAM" id="SSF54593">
    <property type="entry name" value="Glyoxalase/Bleomycin resistance protein/Dihydroxybiphenyl dioxygenase"/>
    <property type="match status" value="1"/>
</dbReference>
<dbReference type="InterPro" id="IPR029068">
    <property type="entry name" value="Glyas_Bleomycin-R_OHBP_Dase"/>
</dbReference>
<dbReference type="GO" id="GO:0046491">
    <property type="term" value="P:L-methylmalonyl-CoA metabolic process"/>
    <property type="evidence" value="ECO:0007669"/>
    <property type="project" value="TreeGrafter"/>
</dbReference>
<evidence type="ECO:0000313" key="3">
    <source>
        <dbReference type="EMBL" id="KPI44224.1"/>
    </source>
</evidence>
<dbReference type="GO" id="GO:0004493">
    <property type="term" value="F:methylmalonyl-CoA epimerase activity"/>
    <property type="evidence" value="ECO:0007669"/>
    <property type="project" value="TreeGrafter"/>
</dbReference>
<dbReference type="PANTHER" id="PTHR43048">
    <property type="entry name" value="METHYLMALONYL-COA EPIMERASE"/>
    <property type="match status" value="1"/>
</dbReference>
<accession>A0A0N1HFQ8</accession>
<evidence type="ECO:0000313" key="4">
    <source>
        <dbReference type="Proteomes" id="UP000038010"/>
    </source>
</evidence>
<dbReference type="GeneID" id="28740625"/>
<evidence type="ECO:0000259" key="2">
    <source>
        <dbReference type="PROSITE" id="PS51819"/>
    </source>
</evidence>
<dbReference type="GO" id="GO:0005739">
    <property type="term" value="C:mitochondrion"/>
    <property type="evidence" value="ECO:0007669"/>
    <property type="project" value="TreeGrafter"/>
</dbReference>
<dbReference type="PANTHER" id="PTHR43048:SF3">
    <property type="entry name" value="METHYLMALONYL-COA EPIMERASE, MITOCHONDRIAL"/>
    <property type="match status" value="1"/>
</dbReference>
<dbReference type="Gene3D" id="3.10.180.10">
    <property type="entry name" value="2,3-Dihydroxybiphenyl 1,2-Dioxygenase, domain 1"/>
    <property type="match status" value="2"/>
</dbReference>
<keyword evidence="1" id="KW-0479">Metal-binding</keyword>
<dbReference type="EMBL" id="LFJN01000003">
    <property type="protein sequence ID" value="KPI44224.1"/>
    <property type="molecule type" value="Genomic_DNA"/>
</dbReference>
<dbReference type="RefSeq" id="XP_018004187.1">
    <property type="nucleotide sequence ID" value="XM_018148746.1"/>
</dbReference>
<dbReference type="VEuPathDB" id="FungiDB:AB675_8309"/>
<dbReference type="PROSITE" id="PS51819">
    <property type="entry name" value="VOC"/>
    <property type="match status" value="2"/>
</dbReference>
<sequence length="329" mass="36618">MGSLGDNRIQLSKTQFVTYYHTDLAKAERFLLDFGFEVAAKSDDGKVIYYKGYGVEPYCYVSRLAPDSEPHWGGAAFLVPSRDELEKAASVVGGATAISKLDGPGGGEMVTLTDPVGHKVHLVWGIEERKALAAPTNDSSLQKLVINYADEKPRVGRGQRFKPGPAPVHKWGHYGVSYAPGTYQKMYDFYTGTLGLAVSDVVTIEGKPAVAFFHIDHGLGYTDHHSFYMKPAKENEKLDVAHSAFEVHDFDVQQLSHNYLESKGYKLSWGVGRHILGSQIFDYWYDESGFEVEHYADGDLVNSETEVTREELTPHSMYIWGPERPAVRG</sequence>
<proteinExistence type="predicted"/>
<comment type="caution">
    <text evidence="3">The sequence shown here is derived from an EMBL/GenBank/DDBJ whole genome shotgun (WGS) entry which is preliminary data.</text>
</comment>
<organism evidence="3 4">
    <name type="scientific">Cyphellophora attinorum</name>
    <dbReference type="NCBI Taxonomy" id="1664694"/>
    <lineage>
        <taxon>Eukaryota</taxon>
        <taxon>Fungi</taxon>
        <taxon>Dikarya</taxon>
        <taxon>Ascomycota</taxon>
        <taxon>Pezizomycotina</taxon>
        <taxon>Eurotiomycetes</taxon>
        <taxon>Chaetothyriomycetidae</taxon>
        <taxon>Chaetothyriales</taxon>
        <taxon>Cyphellophoraceae</taxon>
        <taxon>Cyphellophora</taxon>
    </lineage>
</organism>
<dbReference type="AlphaFoldDB" id="A0A0N1HFQ8"/>
<name>A0A0N1HFQ8_9EURO</name>
<dbReference type="Pfam" id="PF00903">
    <property type="entry name" value="Glyoxalase"/>
    <property type="match status" value="1"/>
</dbReference>
<dbReference type="InterPro" id="IPR004360">
    <property type="entry name" value="Glyas_Fos-R_dOase_dom"/>
</dbReference>
<keyword evidence="4" id="KW-1185">Reference proteome</keyword>
<feature type="domain" description="VOC" evidence="2">
    <location>
        <begin position="13"/>
        <end position="125"/>
    </location>
</feature>
<dbReference type="GO" id="GO:0046872">
    <property type="term" value="F:metal ion binding"/>
    <property type="evidence" value="ECO:0007669"/>
    <property type="project" value="UniProtKB-KW"/>
</dbReference>